<dbReference type="Proteomes" id="UP000305881">
    <property type="component" value="Chromosome"/>
</dbReference>
<reference evidence="2" key="1">
    <citation type="journal article" date="2019" name="J. Bacteriol.">
        <title>A Mutagenic Screen Identifies a TonB-Dependent Receptor Required for the Lanthanide Metal Switch in the Type I Methanotroph 'Methylotuvimicrobium buryatense' 5GB1C.</title>
        <authorList>
            <person name="Groom J.D."/>
            <person name="Ford S.M."/>
            <person name="Pesesky M.W."/>
            <person name="Lidstrom M.E."/>
        </authorList>
    </citation>
    <scope>NUCLEOTIDE SEQUENCE [LARGE SCALE GENOMIC DNA]</scope>
    <source>
        <strain evidence="2">5GB1C</strain>
    </source>
</reference>
<dbReference type="AlphaFoldDB" id="A0A4P9ULN2"/>
<name>A0A4P9ULN2_METBY</name>
<evidence type="ECO:0000313" key="2">
    <source>
        <dbReference type="Proteomes" id="UP000305881"/>
    </source>
</evidence>
<dbReference type="EMBL" id="CP035467">
    <property type="protein sequence ID" value="QCW82179.1"/>
    <property type="molecule type" value="Genomic_DNA"/>
</dbReference>
<protein>
    <submittedName>
        <fullName evidence="1">Uncharacterized protein</fullName>
    </submittedName>
</protein>
<accession>A0A4P9ULN2</accession>
<proteinExistence type="predicted"/>
<dbReference type="KEGG" id="mbur:EQU24_07915"/>
<keyword evidence="2" id="KW-1185">Reference proteome</keyword>
<evidence type="ECO:0000313" key="1">
    <source>
        <dbReference type="EMBL" id="QCW82179.1"/>
    </source>
</evidence>
<organism evidence="1 2">
    <name type="scientific">Methylotuvimicrobium buryatense</name>
    <name type="common">Methylomicrobium buryatense</name>
    <dbReference type="NCBI Taxonomy" id="95641"/>
    <lineage>
        <taxon>Bacteria</taxon>
        <taxon>Pseudomonadati</taxon>
        <taxon>Pseudomonadota</taxon>
        <taxon>Gammaproteobacteria</taxon>
        <taxon>Methylococcales</taxon>
        <taxon>Methylococcaceae</taxon>
        <taxon>Methylotuvimicrobium</taxon>
    </lineage>
</organism>
<gene>
    <name evidence="1" type="ORF">EQU24_07915</name>
</gene>
<sequence>MSHLFDSIKQTVFARFNHYGDDKDNELSEESSQTAAVTCRAESKALHPGRRRLKENYTSHWDLDYLPREEMDQLIEKSKDKSDIDSD</sequence>
<dbReference type="RefSeq" id="WP_017840005.1">
    <property type="nucleotide sequence ID" value="NZ_CP035467.1"/>
</dbReference>
<dbReference type="OrthoDB" id="5574106at2"/>